<evidence type="ECO:0000313" key="3">
    <source>
        <dbReference type="EMBL" id="GIG52688.1"/>
    </source>
</evidence>
<dbReference type="InterPro" id="IPR036928">
    <property type="entry name" value="AS_sf"/>
</dbReference>
<feature type="domain" description="Amidase" evidence="2">
    <location>
        <begin position="27"/>
        <end position="437"/>
    </location>
</feature>
<sequence length="462" mass="48977">MTSTELWRRSARALASAYAEGSTTPAEVVGSVIEHAARVDERLNVFAHRAFDAARAQAEQSTLRWRRGEPLSPYDGVPLTVKDNIPVAGMPCEWGSRVFEGRVAPRDELCVARLRERGWVVLGKTNVSEFTLGRGNVSTRLHGTTRNPWDPALTTGASTGGGAAAVASGVGPVALGTDGGGSIRWPAGYCGLVGLKPSVGRVPRVDGLPVVLHDFEVAAPLARSVADVEALLDAIAGPDPRDRASHLTPAAAGPDRPLRIRYVPQFGEHPVDPEITASVDVVADRLRALGHQVDAGPAPHDVATFDAHWPTVGTAGLAWLLRGHDGWRDVVADIYPPMVAHGESLSAVDYVAALTAFRGLHLELADCFRTTDLLLTPVAGAMPWPADQLAPPHQRVFTGIANATGVPAISLPGPHSPAGLPIGFQLIAAFGADRLLLRLAAQYEQAYPWADRRPVPPPKDTP</sequence>
<dbReference type="PANTHER" id="PTHR11895:SF7">
    <property type="entry name" value="GLUTAMYL-TRNA(GLN) AMIDOTRANSFERASE SUBUNIT A, MITOCHONDRIAL"/>
    <property type="match status" value="1"/>
</dbReference>
<dbReference type="Pfam" id="PF01425">
    <property type="entry name" value="Amidase"/>
    <property type="match status" value="1"/>
</dbReference>
<dbReference type="EMBL" id="BONQ01000185">
    <property type="protein sequence ID" value="GIG52688.1"/>
    <property type="molecule type" value="Genomic_DNA"/>
</dbReference>
<dbReference type="InterPro" id="IPR023631">
    <property type="entry name" value="Amidase_dom"/>
</dbReference>
<reference evidence="3" key="1">
    <citation type="submission" date="2021-01" db="EMBL/GenBank/DDBJ databases">
        <title>Whole genome shotgun sequence of Dactylosporangium siamense NBRC 106093.</title>
        <authorList>
            <person name="Komaki H."/>
            <person name="Tamura T."/>
        </authorList>
    </citation>
    <scope>NUCLEOTIDE SEQUENCE</scope>
    <source>
        <strain evidence="3">NBRC 106093</strain>
    </source>
</reference>
<proteinExistence type="inferred from homology"/>
<dbReference type="Gene3D" id="3.90.1300.10">
    <property type="entry name" value="Amidase signature (AS) domain"/>
    <property type="match status" value="1"/>
</dbReference>
<comment type="caution">
    <text evidence="3">The sequence shown here is derived from an EMBL/GenBank/DDBJ whole genome shotgun (WGS) entry which is preliminary data.</text>
</comment>
<dbReference type="Proteomes" id="UP000660611">
    <property type="component" value="Unassembled WGS sequence"/>
</dbReference>
<dbReference type="GO" id="GO:0003824">
    <property type="term" value="F:catalytic activity"/>
    <property type="evidence" value="ECO:0007669"/>
    <property type="project" value="InterPro"/>
</dbReference>
<dbReference type="RefSeq" id="WP_203854276.1">
    <property type="nucleotide sequence ID" value="NZ_BAAAVW010000002.1"/>
</dbReference>
<dbReference type="SUPFAM" id="SSF75304">
    <property type="entry name" value="Amidase signature (AS) enzymes"/>
    <property type="match status" value="1"/>
</dbReference>
<evidence type="ECO:0000313" key="4">
    <source>
        <dbReference type="Proteomes" id="UP000660611"/>
    </source>
</evidence>
<comment type="similarity">
    <text evidence="1">Belongs to the amidase family.</text>
</comment>
<protein>
    <submittedName>
        <fullName evidence="3">Amidase</fullName>
    </submittedName>
</protein>
<name>A0A919Q1J3_9ACTN</name>
<keyword evidence="4" id="KW-1185">Reference proteome</keyword>
<dbReference type="PANTHER" id="PTHR11895">
    <property type="entry name" value="TRANSAMIDASE"/>
    <property type="match status" value="1"/>
</dbReference>
<evidence type="ECO:0000256" key="1">
    <source>
        <dbReference type="ARBA" id="ARBA00009199"/>
    </source>
</evidence>
<accession>A0A919Q1J3</accession>
<gene>
    <name evidence="3" type="primary">amiE</name>
    <name evidence="3" type="ORF">Dsi01nite_107290</name>
</gene>
<organism evidence="3 4">
    <name type="scientific">Dactylosporangium siamense</name>
    <dbReference type="NCBI Taxonomy" id="685454"/>
    <lineage>
        <taxon>Bacteria</taxon>
        <taxon>Bacillati</taxon>
        <taxon>Actinomycetota</taxon>
        <taxon>Actinomycetes</taxon>
        <taxon>Micromonosporales</taxon>
        <taxon>Micromonosporaceae</taxon>
        <taxon>Dactylosporangium</taxon>
    </lineage>
</organism>
<dbReference type="InterPro" id="IPR000120">
    <property type="entry name" value="Amidase"/>
</dbReference>
<evidence type="ECO:0000259" key="2">
    <source>
        <dbReference type="Pfam" id="PF01425"/>
    </source>
</evidence>
<dbReference type="AlphaFoldDB" id="A0A919Q1J3"/>